<dbReference type="AlphaFoldDB" id="M1K638"/>
<dbReference type="GO" id="GO:0005787">
    <property type="term" value="C:signal peptidase complex"/>
    <property type="evidence" value="ECO:0007669"/>
    <property type="project" value="InterPro"/>
</dbReference>
<dbReference type="GO" id="GO:0006465">
    <property type="term" value="P:signal peptide processing"/>
    <property type="evidence" value="ECO:0007669"/>
    <property type="project" value="InterPro"/>
</dbReference>
<dbReference type="VEuPathDB" id="MicrosporidiaDB:AEWR_090980"/>
<evidence type="ECO:0000256" key="6">
    <source>
        <dbReference type="ARBA" id="ARBA00022989"/>
    </source>
</evidence>
<evidence type="ECO:0000256" key="3">
    <source>
        <dbReference type="ARBA" id="ARBA00022692"/>
    </source>
</evidence>
<evidence type="ECO:0000256" key="4">
    <source>
        <dbReference type="ARBA" id="ARBA00022824"/>
    </source>
</evidence>
<dbReference type="VEuPathDB" id="MicrosporidiaDB:ECU09_0960"/>
<accession>M1K638</accession>
<dbReference type="VEuPathDB" id="MicrosporidiaDB:AEWQ_090990"/>
<evidence type="ECO:0000256" key="1">
    <source>
        <dbReference type="ARBA" id="ARBA00004648"/>
    </source>
</evidence>
<keyword evidence="7 8" id="KW-0472">Membrane</keyword>
<keyword evidence="5" id="KW-0735">Signal-anchor</keyword>
<dbReference type="Pfam" id="PF04573">
    <property type="entry name" value="SPC22"/>
    <property type="match status" value="1"/>
</dbReference>
<keyword evidence="4" id="KW-0256">Endoplasmic reticulum</keyword>
<comment type="similarity">
    <text evidence="2">Belongs to the SPCS3 family.</text>
</comment>
<name>M1K638_ENCCN</name>
<comment type="subcellular location">
    <subcellularLocation>
        <location evidence="1">Endoplasmic reticulum membrane</location>
        <topology evidence="1">Single-pass type II membrane protein</topology>
    </subcellularLocation>
</comment>
<keyword evidence="6 8" id="KW-1133">Transmembrane helix</keyword>
<evidence type="ECO:0008006" key="10">
    <source>
        <dbReference type="Google" id="ProtNLM"/>
    </source>
</evidence>
<feature type="transmembrane region" description="Helical" evidence="8">
    <location>
        <begin position="12"/>
        <end position="33"/>
    </location>
</feature>
<dbReference type="VEuPathDB" id="MicrosporidiaDB:M970_090980"/>
<keyword evidence="3 8" id="KW-0812">Transmembrane</keyword>
<evidence type="ECO:0000256" key="8">
    <source>
        <dbReference type="SAM" id="Phobius"/>
    </source>
</evidence>
<dbReference type="OMA" id="ICIFTYI"/>
<protein>
    <recommendedName>
        <fullName evidence="10">Signal peptidase subunit 3</fullName>
    </recommendedName>
</protein>
<reference evidence="9" key="1">
    <citation type="journal article" date="2013" name="Eukaryot. Cell">
        <title>Extremely Reduced Levels of Heterozygosity in the Vertebrate Pathogen Encephalitozoon cuniculi.</title>
        <authorList>
            <person name="Selman M."/>
            <person name="Sak B."/>
            <person name="Kvac M."/>
            <person name="Farinelli L."/>
            <person name="Weiss L.M."/>
            <person name="Corradi N."/>
        </authorList>
    </citation>
    <scope>NUCLEOTIDE SEQUENCE</scope>
</reference>
<dbReference type="EMBL" id="KC513619">
    <property type="protein sequence ID" value="AGE96463.1"/>
    <property type="molecule type" value="Genomic_DNA"/>
</dbReference>
<dbReference type="VEuPathDB" id="MicrosporidiaDB:AEWD_091000"/>
<evidence type="ECO:0000256" key="5">
    <source>
        <dbReference type="ARBA" id="ARBA00022968"/>
    </source>
</evidence>
<evidence type="ECO:0000256" key="7">
    <source>
        <dbReference type="ARBA" id="ARBA00023136"/>
    </source>
</evidence>
<proteinExistence type="inferred from homology"/>
<dbReference type="InterPro" id="IPR007653">
    <property type="entry name" value="SPC3"/>
</dbReference>
<sequence length="151" mass="17311">MKTAGRRLSALVSFTFSPTVILLLAVFLFSFFVTKAPPASSLRIREYKAYGKTQVVLFEPSIDLSSQFHFNLKQIFVYVRVLYGGRSDRSEVIWSRIIGWSDAKRLTGVFRSTYDIAGDLTDSPCFELRGCYFPRVGWIRDILFCKTDVRV</sequence>
<evidence type="ECO:0000313" key="9">
    <source>
        <dbReference type="EMBL" id="AGE96463.1"/>
    </source>
</evidence>
<evidence type="ECO:0000256" key="2">
    <source>
        <dbReference type="ARBA" id="ARBA00009289"/>
    </source>
</evidence>
<organism evidence="9">
    <name type="scientific">Encephalitozoon cuniculi</name>
    <name type="common">Microsporidian parasite</name>
    <dbReference type="NCBI Taxonomy" id="6035"/>
    <lineage>
        <taxon>Eukaryota</taxon>
        <taxon>Fungi</taxon>
        <taxon>Fungi incertae sedis</taxon>
        <taxon>Microsporidia</taxon>
        <taxon>Unikaryonidae</taxon>
        <taxon>Encephalitozoon</taxon>
    </lineage>
</organism>